<evidence type="ECO:0000256" key="1">
    <source>
        <dbReference type="SAM" id="MobiDB-lite"/>
    </source>
</evidence>
<reference evidence="2" key="2">
    <citation type="journal article" date="2015" name="Data Brief">
        <title>Shoot transcriptome of the giant reed, Arundo donax.</title>
        <authorList>
            <person name="Barrero R.A."/>
            <person name="Guerrero F.D."/>
            <person name="Moolhuijzen P."/>
            <person name="Goolsby J.A."/>
            <person name="Tidwell J."/>
            <person name="Bellgard S.E."/>
            <person name="Bellgard M.I."/>
        </authorList>
    </citation>
    <scope>NUCLEOTIDE SEQUENCE</scope>
    <source>
        <tissue evidence="2">Shoot tissue taken approximately 20 cm above the soil surface</tissue>
    </source>
</reference>
<evidence type="ECO:0000313" key="2">
    <source>
        <dbReference type="EMBL" id="JAD27775.1"/>
    </source>
</evidence>
<reference evidence="2" key="1">
    <citation type="submission" date="2014-09" db="EMBL/GenBank/DDBJ databases">
        <authorList>
            <person name="Magalhaes I.L.F."/>
            <person name="Oliveira U."/>
            <person name="Santos F.R."/>
            <person name="Vidigal T.H.D.A."/>
            <person name="Brescovit A.D."/>
            <person name="Santos A.J."/>
        </authorList>
    </citation>
    <scope>NUCLEOTIDE SEQUENCE</scope>
    <source>
        <tissue evidence="2">Shoot tissue taken approximately 20 cm above the soil surface</tissue>
    </source>
</reference>
<sequence>MCRTRRKRRPERENGNEWSGPGRTVE</sequence>
<accession>A0A0A8YT69</accession>
<proteinExistence type="predicted"/>
<dbReference type="EMBL" id="GBRH01270120">
    <property type="protein sequence ID" value="JAD27775.1"/>
    <property type="molecule type" value="Transcribed_RNA"/>
</dbReference>
<dbReference type="AlphaFoldDB" id="A0A0A8YT69"/>
<name>A0A0A8YT69_ARUDO</name>
<feature type="region of interest" description="Disordered" evidence="1">
    <location>
        <begin position="1"/>
        <end position="26"/>
    </location>
</feature>
<protein>
    <submittedName>
        <fullName evidence="2">Uncharacterized protein</fullName>
    </submittedName>
</protein>
<organism evidence="2">
    <name type="scientific">Arundo donax</name>
    <name type="common">Giant reed</name>
    <name type="synonym">Donax arundinaceus</name>
    <dbReference type="NCBI Taxonomy" id="35708"/>
    <lineage>
        <taxon>Eukaryota</taxon>
        <taxon>Viridiplantae</taxon>
        <taxon>Streptophyta</taxon>
        <taxon>Embryophyta</taxon>
        <taxon>Tracheophyta</taxon>
        <taxon>Spermatophyta</taxon>
        <taxon>Magnoliopsida</taxon>
        <taxon>Liliopsida</taxon>
        <taxon>Poales</taxon>
        <taxon>Poaceae</taxon>
        <taxon>PACMAD clade</taxon>
        <taxon>Arundinoideae</taxon>
        <taxon>Arundineae</taxon>
        <taxon>Arundo</taxon>
    </lineage>
</organism>